<dbReference type="PANTHER" id="PTHR44227">
    <property type="match status" value="1"/>
</dbReference>
<organism evidence="4 5">
    <name type="scientific">Shiella aurantiaca</name>
    <dbReference type="NCBI Taxonomy" id="3058365"/>
    <lineage>
        <taxon>Bacteria</taxon>
        <taxon>Pseudomonadati</taxon>
        <taxon>Bacteroidota</taxon>
        <taxon>Cytophagia</taxon>
        <taxon>Cytophagales</taxon>
        <taxon>Shiellaceae</taxon>
        <taxon>Shiella</taxon>
    </lineage>
</organism>
<evidence type="ECO:0000256" key="3">
    <source>
        <dbReference type="PROSITE-ProRule" id="PRU00339"/>
    </source>
</evidence>
<protein>
    <submittedName>
        <fullName evidence="4">Tetratricopeptide repeat protein</fullName>
    </submittedName>
</protein>
<keyword evidence="5" id="KW-1185">Reference proteome</keyword>
<dbReference type="RefSeq" id="WP_320002499.1">
    <property type="nucleotide sequence ID" value="NZ_JAUHJS010000001.1"/>
</dbReference>
<dbReference type="Gene3D" id="1.25.40.10">
    <property type="entry name" value="Tetratricopeptide repeat domain"/>
    <property type="match status" value="2"/>
</dbReference>
<accession>A0ABT8F0N3</accession>
<evidence type="ECO:0000313" key="5">
    <source>
        <dbReference type="Proteomes" id="UP001168552"/>
    </source>
</evidence>
<dbReference type="InterPro" id="IPR011990">
    <property type="entry name" value="TPR-like_helical_dom_sf"/>
</dbReference>
<name>A0ABT8F0N3_9BACT</name>
<reference evidence="4" key="1">
    <citation type="submission" date="2023-06" db="EMBL/GenBank/DDBJ databases">
        <title>Cytophagales bacterium Strain LB-30, isolated from soil.</title>
        <authorList>
            <person name="Liu B."/>
        </authorList>
    </citation>
    <scope>NUCLEOTIDE SEQUENCE</scope>
    <source>
        <strain evidence="4">LB-30</strain>
    </source>
</reference>
<dbReference type="PROSITE" id="PS50005">
    <property type="entry name" value="TPR"/>
    <property type="match status" value="1"/>
</dbReference>
<dbReference type="InterPro" id="IPR052346">
    <property type="entry name" value="O-mannosyl-transferase_TMTC"/>
</dbReference>
<sequence length="359" mass="40343">MTKASTLLQKNDLAGAKEQIDAAIVHEKTAEKPKTWFTKGEVYEAISKAENADAISPNALAEAVAAYNKAKELEGKETATYYVFADQRIEGIWGNFLNEGATAYQESNFGKAAELFGKAADIKPQDTTSLMYAGIAAQQNEDHKLALNYYYRLLDANYKSVDIYSSIIYLERAKNEDNDKALEVVKRAKKDFPENKDFPKEEINILIVTGKSDAAKKALEDAIAAEPENANLYYNYAILSDELKDNATARTNYKKALELNPEYFDAAFNLAVNYYNEAADILKEANNMDIKTYQKKGKQVEDKAMGIFKESLPYWEQAHKIKPDDLTTVETLQVIYTRLKMMDKAEEMMNKAEALNAGN</sequence>
<evidence type="ECO:0000256" key="1">
    <source>
        <dbReference type="ARBA" id="ARBA00022737"/>
    </source>
</evidence>
<evidence type="ECO:0000256" key="2">
    <source>
        <dbReference type="ARBA" id="ARBA00022803"/>
    </source>
</evidence>
<dbReference type="Pfam" id="PF13432">
    <property type="entry name" value="TPR_16"/>
    <property type="match status" value="1"/>
</dbReference>
<gene>
    <name evidence="4" type="ORF">QWY31_00575</name>
</gene>
<dbReference type="InterPro" id="IPR019734">
    <property type="entry name" value="TPR_rpt"/>
</dbReference>
<dbReference type="SMART" id="SM00028">
    <property type="entry name" value="TPR"/>
    <property type="match status" value="4"/>
</dbReference>
<feature type="repeat" description="TPR" evidence="3">
    <location>
        <begin position="230"/>
        <end position="263"/>
    </location>
</feature>
<dbReference type="PANTHER" id="PTHR44227:SF3">
    <property type="entry name" value="PROTEIN O-MANNOSYL-TRANSFERASE TMTC4"/>
    <property type="match status" value="1"/>
</dbReference>
<proteinExistence type="predicted"/>
<keyword evidence="1" id="KW-0677">Repeat</keyword>
<keyword evidence="2 3" id="KW-0802">TPR repeat</keyword>
<evidence type="ECO:0000313" key="4">
    <source>
        <dbReference type="EMBL" id="MDN4163970.1"/>
    </source>
</evidence>
<dbReference type="Proteomes" id="UP001168552">
    <property type="component" value="Unassembled WGS sequence"/>
</dbReference>
<dbReference type="EMBL" id="JAUHJS010000001">
    <property type="protein sequence ID" value="MDN4163970.1"/>
    <property type="molecule type" value="Genomic_DNA"/>
</dbReference>
<comment type="caution">
    <text evidence="4">The sequence shown here is derived from an EMBL/GenBank/DDBJ whole genome shotgun (WGS) entry which is preliminary data.</text>
</comment>
<dbReference type="SUPFAM" id="SSF48452">
    <property type="entry name" value="TPR-like"/>
    <property type="match status" value="1"/>
</dbReference>